<dbReference type="CDD" id="cd02966">
    <property type="entry name" value="TlpA_like_family"/>
    <property type="match status" value="1"/>
</dbReference>
<dbReference type="Pfam" id="PF00578">
    <property type="entry name" value="AhpC-TSA"/>
    <property type="match status" value="1"/>
</dbReference>
<dbReference type="PANTHER" id="PTHR42852:SF6">
    <property type="entry name" value="THIOL:DISULFIDE INTERCHANGE PROTEIN DSBE"/>
    <property type="match status" value="1"/>
</dbReference>
<dbReference type="PANTHER" id="PTHR42852">
    <property type="entry name" value="THIOL:DISULFIDE INTERCHANGE PROTEIN DSBE"/>
    <property type="match status" value="1"/>
</dbReference>
<evidence type="ECO:0000256" key="2">
    <source>
        <dbReference type="ARBA" id="ARBA00022748"/>
    </source>
</evidence>
<accession>A0A9D1J6M3</accession>
<dbReference type="Proteomes" id="UP000886744">
    <property type="component" value="Unassembled WGS sequence"/>
</dbReference>
<reference evidence="7" key="2">
    <citation type="journal article" date="2021" name="PeerJ">
        <title>Extensive microbial diversity within the chicken gut microbiome revealed by metagenomics and culture.</title>
        <authorList>
            <person name="Gilroy R."/>
            <person name="Ravi A."/>
            <person name="Getino M."/>
            <person name="Pursley I."/>
            <person name="Horton D.L."/>
            <person name="Alikhan N.F."/>
            <person name="Baker D."/>
            <person name="Gharbi K."/>
            <person name="Hall N."/>
            <person name="Watson M."/>
            <person name="Adriaenssens E.M."/>
            <person name="Foster-Nyarko E."/>
            <person name="Jarju S."/>
            <person name="Secka A."/>
            <person name="Antonio M."/>
            <person name="Oren A."/>
            <person name="Chaudhuri R.R."/>
            <person name="La Ragione R."/>
            <person name="Hildebrand F."/>
            <person name="Pallen M.J."/>
        </authorList>
    </citation>
    <scope>NUCLEOTIDE SEQUENCE</scope>
    <source>
        <strain evidence="7">ChiHjej13B12-12457</strain>
    </source>
</reference>
<gene>
    <name evidence="7" type="ORF">IAC94_05895</name>
</gene>
<feature type="chain" id="PRO_5039565282" evidence="5">
    <location>
        <begin position="18"/>
        <end position="389"/>
    </location>
</feature>
<comment type="subcellular location">
    <subcellularLocation>
        <location evidence="1">Cell envelope</location>
    </subcellularLocation>
</comment>
<evidence type="ECO:0000256" key="3">
    <source>
        <dbReference type="ARBA" id="ARBA00023157"/>
    </source>
</evidence>
<keyword evidence="2" id="KW-0201">Cytochrome c-type biogenesis</keyword>
<dbReference type="InterPro" id="IPR036249">
    <property type="entry name" value="Thioredoxin-like_sf"/>
</dbReference>
<keyword evidence="3" id="KW-1015">Disulfide bond</keyword>
<feature type="signal peptide" evidence="5">
    <location>
        <begin position="1"/>
        <end position="17"/>
    </location>
</feature>
<sequence>MRSKYYWICLFSLPLFTALLTTCGNRDTARINLTVKGAPDSTEVVVSRLAMNEIQVLDTLYTCQEKVSCKVTVYPDSPEFVYLTYSNGGSISLLLQSRDRVNVTVDRDKSAEVVVDGSDESLLMQKVDSVINAFNSAYESLASELLAAQERNDREEVSRLQRELGTLYVKCKQNAIKYIFSHDKSMSVIPVLYMKTPDGLPVFSQATDAILMERVYDSLKTVYPASPYLVSLADEVSLRFTAMELQNRMASADEVDFPEIILNDVNGRQQSLTALKGKVIILMFWDASNMEQRVYNTDLKILYDRYHDRGLEIYQVGLNSNKTAWALQVKEQQLPWISVCDPAAGASVGAMLYNITRVPAMFVISRDGSIQSRDVFDMRMLENEIRRLL</sequence>
<dbReference type="GO" id="GO:0017004">
    <property type="term" value="P:cytochrome complex assembly"/>
    <property type="evidence" value="ECO:0007669"/>
    <property type="project" value="UniProtKB-KW"/>
</dbReference>
<dbReference type="AlphaFoldDB" id="A0A9D1J6M3"/>
<dbReference type="InterPro" id="IPR050553">
    <property type="entry name" value="Thioredoxin_ResA/DsbE_sf"/>
</dbReference>
<evidence type="ECO:0000256" key="4">
    <source>
        <dbReference type="ARBA" id="ARBA00023284"/>
    </source>
</evidence>
<dbReference type="InterPro" id="IPR013766">
    <property type="entry name" value="Thioredoxin_domain"/>
</dbReference>
<dbReference type="InterPro" id="IPR000866">
    <property type="entry name" value="AhpC/TSA"/>
</dbReference>
<organism evidence="7 8">
    <name type="scientific">Candidatus Coprenecus avistercoris</name>
    <dbReference type="NCBI Taxonomy" id="2840730"/>
    <lineage>
        <taxon>Bacteria</taxon>
        <taxon>Pseudomonadati</taxon>
        <taxon>Bacteroidota</taxon>
        <taxon>Bacteroidia</taxon>
        <taxon>Bacteroidales</taxon>
        <taxon>Rikenellaceae</taxon>
        <taxon>Rikenellaceae incertae sedis</taxon>
        <taxon>Candidatus Coprenecus</taxon>
    </lineage>
</organism>
<comment type="caution">
    <text evidence="7">The sequence shown here is derived from an EMBL/GenBank/DDBJ whole genome shotgun (WGS) entry which is preliminary data.</text>
</comment>
<dbReference type="Gene3D" id="3.40.30.10">
    <property type="entry name" value="Glutaredoxin"/>
    <property type="match status" value="1"/>
</dbReference>
<evidence type="ECO:0000259" key="6">
    <source>
        <dbReference type="PROSITE" id="PS51352"/>
    </source>
</evidence>
<dbReference type="GO" id="GO:0016491">
    <property type="term" value="F:oxidoreductase activity"/>
    <property type="evidence" value="ECO:0007669"/>
    <property type="project" value="InterPro"/>
</dbReference>
<evidence type="ECO:0000256" key="5">
    <source>
        <dbReference type="SAM" id="SignalP"/>
    </source>
</evidence>
<evidence type="ECO:0000256" key="1">
    <source>
        <dbReference type="ARBA" id="ARBA00004196"/>
    </source>
</evidence>
<dbReference type="PROSITE" id="PS51352">
    <property type="entry name" value="THIOREDOXIN_2"/>
    <property type="match status" value="1"/>
</dbReference>
<reference evidence="7" key="1">
    <citation type="submission" date="2020-10" db="EMBL/GenBank/DDBJ databases">
        <authorList>
            <person name="Gilroy R."/>
        </authorList>
    </citation>
    <scope>NUCLEOTIDE SEQUENCE</scope>
    <source>
        <strain evidence="7">ChiHjej13B12-12457</strain>
    </source>
</reference>
<keyword evidence="5" id="KW-0732">Signal</keyword>
<proteinExistence type="predicted"/>
<name>A0A9D1J6M3_9BACT</name>
<dbReference type="EMBL" id="DVHI01000074">
    <property type="protein sequence ID" value="HIR63036.1"/>
    <property type="molecule type" value="Genomic_DNA"/>
</dbReference>
<keyword evidence="4" id="KW-0676">Redox-active center</keyword>
<dbReference type="GO" id="GO:0030313">
    <property type="term" value="C:cell envelope"/>
    <property type="evidence" value="ECO:0007669"/>
    <property type="project" value="UniProtKB-SubCell"/>
</dbReference>
<evidence type="ECO:0000313" key="7">
    <source>
        <dbReference type="EMBL" id="HIR63036.1"/>
    </source>
</evidence>
<dbReference type="GO" id="GO:0016209">
    <property type="term" value="F:antioxidant activity"/>
    <property type="evidence" value="ECO:0007669"/>
    <property type="project" value="InterPro"/>
</dbReference>
<evidence type="ECO:0000313" key="8">
    <source>
        <dbReference type="Proteomes" id="UP000886744"/>
    </source>
</evidence>
<protein>
    <submittedName>
        <fullName evidence="7">Redoxin domain-containing protein</fullName>
    </submittedName>
</protein>
<dbReference type="SUPFAM" id="SSF52833">
    <property type="entry name" value="Thioredoxin-like"/>
    <property type="match status" value="1"/>
</dbReference>
<feature type="domain" description="Thioredoxin" evidence="6">
    <location>
        <begin position="251"/>
        <end position="389"/>
    </location>
</feature>